<reference evidence="2" key="1">
    <citation type="journal article" date="2021" name="PeerJ">
        <title>Extensive microbial diversity within the chicken gut microbiome revealed by metagenomics and culture.</title>
        <authorList>
            <person name="Gilroy R."/>
            <person name="Ravi A."/>
            <person name="Getino M."/>
            <person name="Pursley I."/>
            <person name="Horton D.L."/>
            <person name="Alikhan N.F."/>
            <person name="Baker D."/>
            <person name="Gharbi K."/>
            <person name="Hall N."/>
            <person name="Watson M."/>
            <person name="Adriaenssens E.M."/>
            <person name="Foster-Nyarko E."/>
            <person name="Jarju S."/>
            <person name="Secka A."/>
            <person name="Antonio M."/>
            <person name="Oren A."/>
            <person name="Chaudhuri R.R."/>
            <person name="La Ragione R."/>
            <person name="Hildebrand F."/>
            <person name="Pallen M.J."/>
        </authorList>
    </citation>
    <scope>NUCLEOTIDE SEQUENCE</scope>
    <source>
        <strain evidence="2">ChiHejej3B27-3195</strain>
    </source>
</reference>
<dbReference type="InterPro" id="IPR037523">
    <property type="entry name" value="VOC_core"/>
</dbReference>
<sequence length="110" mass="11682">MITQMLANCAVADGRRAEEWYSRLFRRGPDDRPMRGLIEWRLSDGIGVQVWEDAERAGHSAVVLGVDDLDATVAGLNDAGIAHGGTQPGGGARILVVPDPDGNSIVFTGP</sequence>
<evidence type="ECO:0000313" key="3">
    <source>
        <dbReference type="Proteomes" id="UP000824151"/>
    </source>
</evidence>
<dbReference type="InterPro" id="IPR029068">
    <property type="entry name" value="Glyas_Bleomycin-R_OHBP_Dase"/>
</dbReference>
<evidence type="ECO:0000313" key="2">
    <source>
        <dbReference type="EMBL" id="HIX00275.1"/>
    </source>
</evidence>
<protein>
    <submittedName>
        <fullName evidence="2">VOC family protein</fullName>
    </submittedName>
</protein>
<name>A0A9D1UTR3_9MICC</name>
<dbReference type="AlphaFoldDB" id="A0A9D1UTR3"/>
<dbReference type="Gene3D" id="3.10.180.10">
    <property type="entry name" value="2,3-Dihydroxybiphenyl 1,2-Dioxygenase, domain 1"/>
    <property type="match status" value="1"/>
</dbReference>
<dbReference type="SUPFAM" id="SSF54593">
    <property type="entry name" value="Glyoxalase/Bleomycin resistance protein/Dihydroxybiphenyl dioxygenase"/>
    <property type="match status" value="1"/>
</dbReference>
<gene>
    <name evidence="2" type="ORF">H9871_09040</name>
</gene>
<dbReference type="PROSITE" id="PS51819">
    <property type="entry name" value="VOC"/>
    <property type="match status" value="1"/>
</dbReference>
<dbReference type="InterPro" id="IPR004360">
    <property type="entry name" value="Glyas_Fos-R_dOase_dom"/>
</dbReference>
<dbReference type="Pfam" id="PF00903">
    <property type="entry name" value="Glyoxalase"/>
    <property type="match status" value="1"/>
</dbReference>
<proteinExistence type="predicted"/>
<evidence type="ECO:0000259" key="1">
    <source>
        <dbReference type="PROSITE" id="PS51819"/>
    </source>
</evidence>
<dbReference type="Proteomes" id="UP000824151">
    <property type="component" value="Unassembled WGS sequence"/>
</dbReference>
<dbReference type="CDD" id="cd06587">
    <property type="entry name" value="VOC"/>
    <property type="match status" value="1"/>
</dbReference>
<dbReference type="EMBL" id="DXGD01000334">
    <property type="protein sequence ID" value="HIX00275.1"/>
    <property type="molecule type" value="Genomic_DNA"/>
</dbReference>
<accession>A0A9D1UTR3</accession>
<organism evidence="2 3">
    <name type="scientific">Candidatus Nesterenkonia stercoripullorum</name>
    <dbReference type="NCBI Taxonomy" id="2838701"/>
    <lineage>
        <taxon>Bacteria</taxon>
        <taxon>Bacillati</taxon>
        <taxon>Actinomycetota</taxon>
        <taxon>Actinomycetes</taxon>
        <taxon>Micrococcales</taxon>
        <taxon>Micrococcaceae</taxon>
        <taxon>Nesterenkonia</taxon>
    </lineage>
</organism>
<reference evidence="2" key="2">
    <citation type="submission" date="2021-04" db="EMBL/GenBank/DDBJ databases">
        <authorList>
            <person name="Gilroy R."/>
        </authorList>
    </citation>
    <scope>NUCLEOTIDE SEQUENCE</scope>
    <source>
        <strain evidence="2">ChiHejej3B27-3195</strain>
    </source>
</reference>
<feature type="domain" description="VOC" evidence="1">
    <location>
        <begin position="1"/>
        <end position="110"/>
    </location>
</feature>
<comment type="caution">
    <text evidence="2">The sequence shown here is derived from an EMBL/GenBank/DDBJ whole genome shotgun (WGS) entry which is preliminary data.</text>
</comment>